<dbReference type="EMBL" id="JBBPBM010000012">
    <property type="protein sequence ID" value="KAK8562280.1"/>
    <property type="molecule type" value="Genomic_DNA"/>
</dbReference>
<dbReference type="PANTHER" id="PTHR46250:SF18">
    <property type="entry name" value="MYB_SANT-LIKE DOMAIN-CONTAINING PROTEIN"/>
    <property type="match status" value="1"/>
</dbReference>
<protein>
    <recommendedName>
        <fullName evidence="2">Myb/SANT-like domain-containing protein</fullName>
    </recommendedName>
</protein>
<evidence type="ECO:0000256" key="1">
    <source>
        <dbReference type="SAM" id="MobiDB-lite"/>
    </source>
</evidence>
<evidence type="ECO:0000313" key="4">
    <source>
        <dbReference type="Proteomes" id="UP001472677"/>
    </source>
</evidence>
<keyword evidence="4" id="KW-1185">Reference proteome</keyword>
<accession>A0ABR2EK94</accession>
<dbReference type="InterPro" id="IPR024752">
    <property type="entry name" value="Myb/SANT-like_dom"/>
</dbReference>
<dbReference type="Pfam" id="PF12776">
    <property type="entry name" value="Myb_DNA-bind_3"/>
    <property type="match status" value="1"/>
</dbReference>
<comment type="caution">
    <text evidence="3">The sequence shown here is derived from an EMBL/GenBank/DDBJ whole genome shotgun (WGS) entry which is preliminary data.</text>
</comment>
<feature type="compositionally biased region" description="Polar residues" evidence="1">
    <location>
        <begin position="1"/>
        <end position="17"/>
    </location>
</feature>
<name>A0ABR2EK94_9ROSI</name>
<evidence type="ECO:0000259" key="2">
    <source>
        <dbReference type="Pfam" id="PF12776"/>
    </source>
</evidence>
<organism evidence="3 4">
    <name type="scientific">Hibiscus sabdariffa</name>
    <name type="common">roselle</name>
    <dbReference type="NCBI Taxonomy" id="183260"/>
    <lineage>
        <taxon>Eukaryota</taxon>
        <taxon>Viridiplantae</taxon>
        <taxon>Streptophyta</taxon>
        <taxon>Embryophyta</taxon>
        <taxon>Tracheophyta</taxon>
        <taxon>Spermatophyta</taxon>
        <taxon>Magnoliopsida</taxon>
        <taxon>eudicotyledons</taxon>
        <taxon>Gunneridae</taxon>
        <taxon>Pentapetalae</taxon>
        <taxon>rosids</taxon>
        <taxon>malvids</taxon>
        <taxon>Malvales</taxon>
        <taxon>Malvaceae</taxon>
        <taxon>Malvoideae</taxon>
        <taxon>Hibiscus</taxon>
    </lineage>
</organism>
<reference evidence="3 4" key="1">
    <citation type="journal article" date="2024" name="G3 (Bethesda)">
        <title>Genome assembly of Hibiscus sabdariffa L. provides insights into metabolisms of medicinal natural products.</title>
        <authorList>
            <person name="Kim T."/>
        </authorList>
    </citation>
    <scope>NUCLEOTIDE SEQUENCE [LARGE SCALE GENOMIC DNA]</scope>
    <source>
        <strain evidence="3">TK-2024</strain>
        <tissue evidence="3">Old leaves</tissue>
    </source>
</reference>
<feature type="domain" description="Myb/SANT-like" evidence="2">
    <location>
        <begin position="27"/>
        <end position="124"/>
    </location>
</feature>
<feature type="region of interest" description="Disordered" evidence="1">
    <location>
        <begin position="1"/>
        <end position="24"/>
    </location>
</feature>
<dbReference type="PANTHER" id="PTHR46250">
    <property type="entry name" value="MYB/SANT-LIKE DNA-BINDING DOMAIN PROTEIN-RELATED"/>
    <property type="match status" value="1"/>
</dbReference>
<dbReference type="Proteomes" id="UP001472677">
    <property type="component" value="Unassembled WGS sequence"/>
</dbReference>
<sequence>MASTNIESQRGKNQTVGRTKPVASKRMWTKHEDAALIECLHTLALDPHWKGDNGTFRSGYLSYIEKMLVTKLPTAQIRANPHIESRVKLLKRQYNALSEMLNIGSGFGWNEEEKCLTAPKDVFDDWVRSHPTAAGLRNKPFPFFDDLVQIFGKERATGSAAETTADAVENLVMEDNTFLDALNVEDEGVKDSESIEEIGASNCQASVTATMKRDVSSKKRRRSDDGLFDLVEVMGKVGTAYQKTAESIAAFFKTEAQGNDRRMSIFDEIMKIENLSKDDMLAAGEYISKEAHKVDFFFSLPKDFKKDYVLKQLRERNLYQPSSHINPSTDV</sequence>
<gene>
    <name evidence="3" type="ORF">V6N12_010364</name>
</gene>
<proteinExistence type="predicted"/>
<evidence type="ECO:0000313" key="3">
    <source>
        <dbReference type="EMBL" id="KAK8562280.1"/>
    </source>
</evidence>